<accession>A0A5C6D258</accession>
<dbReference type="EMBL" id="SJPS01000001">
    <property type="protein sequence ID" value="TWU29934.1"/>
    <property type="molecule type" value="Genomic_DNA"/>
</dbReference>
<reference evidence="2 3" key="1">
    <citation type="submission" date="2019-02" db="EMBL/GenBank/DDBJ databases">
        <title>Deep-cultivation of Planctomycetes and their phenomic and genomic characterization uncovers novel biology.</title>
        <authorList>
            <person name="Wiegand S."/>
            <person name="Jogler M."/>
            <person name="Boedeker C."/>
            <person name="Pinto D."/>
            <person name="Vollmers J."/>
            <person name="Rivas-Marin E."/>
            <person name="Kohn T."/>
            <person name="Peeters S.H."/>
            <person name="Heuer A."/>
            <person name="Rast P."/>
            <person name="Oberbeckmann S."/>
            <person name="Bunk B."/>
            <person name="Jeske O."/>
            <person name="Meyerdierks A."/>
            <person name="Storesund J.E."/>
            <person name="Kallscheuer N."/>
            <person name="Luecker S."/>
            <person name="Lage O.M."/>
            <person name="Pohl T."/>
            <person name="Merkel B.J."/>
            <person name="Hornburger P."/>
            <person name="Mueller R.-W."/>
            <person name="Bruemmer F."/>
            <person name="Labrenz M."/>
            <person name="Spormann A.M."/>
            <person name="Op Den Camp H."/>
            <person name="Overmann J."/>
            <person name="Amann R."/>
            <person name="Jetten M.S.M."/>
            <person name="Mascher T."/>
            <person name="Medema M.H."/>
            <person name="Devos D.P."/>
            <person name="Kaster A.-K."/>
            <person name="Ovreas L."/>
            <person name="Rohde M."/>
            <person name="Galperin M.Y."/>
            <person name="Jogler C."/>
        </authorList>
    </citation>
    <scope>NUCLEOTIDE SEQUENCE [LARGE SCALE GENOMIC DNA]</scope>
    <source>
        <strain evidence="2 3">Pla144</strain>
    </source>
</reference>
<sequence length="72" mass="8205">MVPRQTLSENRKARKPKDSIATEDTESTENSLFSVLCATNDTNLRNLRKLIEQEVTKKTESKKKVGLIIFPN</sequence>
<comment type="caution">
    <text evidence="2">The sequence shown here is derived from an EMBL/GenBank/DDBJ whole genome shotgun (WGS) entry which is preliminary data.</text>
</comment>
<feature type="region of interest" description="Disordered" evidence="1">
    <location>
        <begin position="1"/>
        <end position="28"/>
    </location>
</feature>
<gene>
    <name evidence="2" type="ORF">Pla144_07150</name>
</gene>
<keyword evidence="3" id="KW-1185">Reference proteome</keyword>
<evidence type="ECO:0000313" key="2">
    <source>
        <dbReference type="EMBL" id="TWU29934.1"/>
    </source>
</evidence>
<evidence type="ECO:0000313" key="3">
    <source>
        <dbReference type="Proteomes" id="UP000318437"/>
    </source>
</evidence>
<dbReference type="AlphaFoldDB" id="A0A5C6D258"/>
<organism evidence="2 3">
    <name type="scientific">Bythopirellula polymerisocia</name>
    <dbReference type="NCBI Taxonomy" id="2528003"/>
    <lineage>
        <taxon>Bacteria</taxon>
        <taxon>Pseudomonadati</taxon>
        <taxon>Planctomycetota</taxon>
        <taxon>Planctomycetia</taxon>
        <taxon>Pirellulales</taxon>
        <taxon>Lacipirellulaceae</taxon>
        <taxon>Bythopirellula</taxon>
    </lineage>
</organism>
<name>A0A5C6D258_9BACT</name>
<protein>
    <submittedName>
        <fullName evidence="2">Uncharacterized protein</fullName>
    </submittedName>
</protein>
<dbReference type="Proteomes" id="UP000318437">
    <property type="component" value="Unassembled WGS sequence"/>
</dbReference>
<evidence type="ECO:0000256" key="1">
    <source>
        <dbReference type="SAM" id="MobiDB-lite"/>
    </source>
</evidence>
<proteinExistence type="predicted"/>